<comment type="caution">
    <text evidence="7">The sequence shown here is derived from an EMBL/GenBank/DDBJ whole genome shotgun (WGS) entry which is preliminary data.</text>
</comment>
<dbReference type="InterPro" id="IPR025943">
    <property type="entry name" value="Sigma_54_int_dom_ATP-bd_2"/>
</dbReference>
<dbReference type="AlphaFoldDB" id="A0A154BM28"/>
<dbReference type="Gene3D" id="3.40.50.2300">
    <property type="match status" value="1"/>
</dbReference>
<evidence type="ECO:0000256" key="4">
    <source>
        <dbReference type="ARBA" id="ARBA00023125"/>
    </source>
</evidence>
<dbReference type="PANTHER" id="PTHR32071">
    <property type="entry name" value="TRANSCRIPTIONAL REGULATORY PROTEIN"/>
    <property type="match status" value="1"/>
</dbReference>
<dbReference type="GO" id="GO:0000156">
    <property type="term" value="F:phosphorelay response regulator activity"/>
    <property type="evidence" value="ECO:0007669"/>
    <property type="project" value="InterPro"/>
</dbReference>
<evidence type="ECO:0000256" key="5">
    <source>
        <dbReference type="ARBA" id="ARBA00023163"/>
    </source>
</evidence>
<keyword evidence="2" id="KW-0067">ATP-binding</keyword>
<dbReference type="EMBL" id="LSGP01000026">
    <property type="protein sequence ID" value="KYZ75037.1"/>
    <property type="molecule type" value="Genomic_DNA"/>
</dbReference>
<dbReference type="SUPFAM" id="SSF46689">
    <property type="entry name" value="Homeodomain-like"/>
    <property type="match status" value="1"/>
</dbReference>
<dbReference type="InterPro" id="IPR010524">
    <property type="entry name" value="Sig_transdc_resp-reg_PrpR_N"/>
</dbReference>
<name>A0A154BM28_ANASB</name>
<accession>A0A154BM28</accession>
<reference evidence="7 8" key="1">
    <citation type="submission" date="2016-02" db="EMBL/GenBank/DDBJ databases">
        <title>Anaerosporomusa subterraneum gen. nov., sp. nov., a spore-forming obligate anaerobe isolated from saprolite.</title>
        <authorList>
            <person name="Choi J.K."/>
            <person name="Shah M."/>
            <person name="Yee N."/>
        </authorList>
    </citation>
    <scope>NUCLEOTIDE SEQUENCE [LARGE SCALE GENOMIC DNA]</scope>
    <source>
        <strain evidence="7 8">RU4</strain>
    </source>
</reference>
<dbReference type="InterPro" id="IPR027417">
    <property type="entry name" value="P-loop_NTPase"/>
</dbReference>
<dbReference type="Proteomes" id="UP000076268">
    <property type="component" value="Unassembled WGS sequence"/>
</dbReference>
<evidence type="ECO:0000256" key="3">
    <source>
        <dbReference type="ARBA" id="ARBA00023015"/>
    </source>
</evidence>
<gene>
    <name evidence="7" type="ORF">AXX12_15790</name>
</gene>
<dbReference type="PROSITE" id="PS00688">
    <property type="entry name" value="SIGMA54_INTERACT_3"/>
    <property type="match status" value="1"/>
</dbReference>
<dbReference type="OrthoDB" id="9771372at2"/>
<dbReference type="GO" id="GO:0006355">
    <property type="term" value="P:regulation of DNA-templated transcription"/>
    <property type="evidence" value="ECO:0007669"/>
    <property type="project" value="InterPro"/>
</dbReference>
<keyword evidence="8" id="KW-1185">Reference proteome</keyword>
<dbReference type="Gene3D" id="3.30.450.20">
    <property type="entry name" value="PAS domain"/>
    <property type="match status" value="1"/>
</dbReference>
<dbReference type="InterPro" id="IPR025662">
    <property type="entry name" value="Sigma_54_int_dom_ATP-bd_1"/>
</dbReference>
<dbReference type="Gene3D" id="3.40.50.300">
    <property type="entry name" value="P-loop containing nucleotide triphosphate hydrolases"/>
    <property type="match status" value="1"/>
</dbReference>
<dbReference type="Pfam" id="PF00158">
    <property type="entry name" value="Sigma54_activat"/>
    <property type="match status" value="1"/>
</dbReference>
<dbReference type="InterPro" id="IPR025944">
    <property type="entry name" value="Sigma_54_int_dom_CS"/>
</dbReference>
<sequence>MAEIAFIIPSREICAVLEDLLIGSEDIEVVYARLEEGVMAARKAVLGGARVLVSRGLTYRLIAERLSDVSVIEIPFSGYDLLRAYQEAVKLSTQAAVVESLTVLEGMASIEAILSAPDAIIKVNIDDYPEYASAVSMAIDLQADCVIGNQAVVFEAERRGVKGVLLRSGHEALQIALEAARQMLALHGIRDANARQTDVIINTVDSGVLALDARGELTAVNSEARRLLNIDGDAAGEWVDRMRQYLKLGEKLTGKIERIGSMELVVNYLPIVAGGSVVGIVATLQELRRLQDIEHKTRQEMSSRGRVAKYTFLDIETRSSEMQRALEEAKRFACFDSTVLIQGETGVGKEYFAHAIHQAGTRRKGPFVVVNCAAIPENILESELFGYSEGAFTGAKKGGKMGLFEQAHGGTIFLDEIGEMSELLQARLLRVLQEHEVYRLGDDRIIPVNIRVIAATNRDLQRMVRERRFREDLYYRLDVLTLDIPPLRERTEDIAYFVRNFIREFSSQYRTAVERIEPQAMELLTDYDWPGNIRELHNVVGRLTALSLGKSITTQDVLRVLAKRMDLSAPPPATRSLKGAEDEAIREALAKTNGNKQKAAEILGIGRVTLWRRLKELEGQQ</sequence>
<dbReference type="InterPro" id="IPR002078">
    <property type="entry name" value="Sigma_54_int"/>
</dbReference>
<dbReference type="Gene3D" id="3.40.50.10660">
    <property type="entry name" value="PrpR receptor domain-like"/>
    <property type="match status" value="1"/>
</dbReference>
<dbReference type="STRING" id="1794912.AXX12_15790"/>
<dbReference type="Pfam" id="PF06506">
    <property type="entry name" value="PrpR_N"/>
    <property type="match status" value="1"/>
</dbReference>
<evidence type="ECO:0000313" key="8">
    <source>
        <dbReference type="Proteomes" id="UP000076268"/>
    </source>
</evidence>
<dbReference type="SMART" id="SM00382">
    <property type="entry name" value="AAA"/>
    <property type="match status" value="1"/>
</dbReference>
<dbReference type="Gene3D" id="1.10.8.60">
    <property type="match status" value="1"/>
</dbReference>
<protein>
    <submittedName>
        <fullName evidence="7">Fis family transcriptional regulator</fullName>
    </submittedName>
</protein>
<dbReference type="SUPFAM" id="SSF159800">
    <property type="entry name" value="PrpR receptor domain-like"/>
    <property type="match status" value="1"/>
</dbReference>
<proteinExistence type="predicted"/>
<dbReference type="Pfam" id="PF02954">
    <property type="entry name" value="HTH_8"/>
    <property type="match status" value="1"/>
</dbReference>
<dbReference type="GO" id="GO:0043565">
    <property type="term" value="F:sequence-specific DNA binding"/>
    <property type="evidence" value="ECO:0007669"/>
    <property type="project" value="InterPro"/>
</dbReference>
<dbReference type="FunFam" id="3.40.50.300:FF:000006">
    <property type="entry name" value="DNA-binding transcriptional regulator NtrC"/>
    <property type="match status" value="1"/>
</dbReference>
<dbReference type="CDD" id="cd00009">
    <property type="entry name" value="AAA"/>
    <property type="match status" value="1"/>
</dbReference>
<feature type="domain" description="Sigma-54 factor interaction" evidence="6">
    <location>
        <begin position="315"/>
        <end position="545"/>
    </location>
</feature>
<organism evidence="7 8">
    <name type="scientific">Anaerosporomusa subterranea</name>
    <dbReference type="NCBI Taxonomy" id="1794912"/>
    <lineage>
        <taxon>Bacteria</taxon>
        <taxon>Bacillati</taxon>
        <taxon>Bacillota</taxon>
        <taxon>Negativicutes</taxon>
        <taxon>Acetonemataceae</taxon>
        <taxon>Anaerosporomusa</taxon>
    </lineage>
</organism>
<evidence type="ECO:0000313" key="7">
    <source>
        <dbReference type="EMBL" id="KYZ75037.1"/>
    </source>
</evidence>
<dbReference type="PRINTS" id="PR01590">
    <property type="entry name" value="HTHFIS"/>
</dbReference>
<dbReference type="PROSITE" id="PS00676">
    <property type="entry name" value="SIGMA54_INTERACT_2"/>
    <property type="match status" value="1"/>
</dbReference>
<dbReference type="GO" id="GO:0005524">
    <property type="term" value="F:ATP binding"/>
    <property type="evidence" value="ECO:0007669"/>
    <property type="project" value="UniProtKB-KW"/>
</dbReference>
<evidence type="ECO:0000256" key="2">
    <source>
        <dbReference type="ARBA" id="ARBA00022840"/>
    </source>
</evidence>
<evidence type="ECO:0000259" key="6">
    <source>
        <dbReference type="PROSITE" id="PS50045"/>
    </source>
</evidence>
<dbReference type="PROSITE" id="PS00675">
    <property type="entry name" value="SIGMA54_INTERACT_1"/>
    <property type="match status" value="1"/>
</dbReference>
<dbReference type="Gene3D" id="1.10.10.60">
    <property type="entry name" value="Homeodomain-like"/>
    <property type="match status" value="1"/>
</dbReference>
<dbReference type="SUPFAM" id="SSF52540">
    <property type="entry name" value="P-loop containing nucleoside triphosphate hydrolases"/>
    <property type="match status" value="1"/>
</dbReference>
<dbReference type="PANTHER" id="PTHR32071:SF57">
    <property type="entry name" value="C4-DICARBOXYLATE TRANSPORT TRANSCRIPTIONAL REGULATORY PROTEIN DCTD"/>
    <property type="match status" value="1"/>
</dbReference>
<dbReference type="RefSeq" id="WP_066245625.1">
    <property type="nucleotide sequence ID" value="NZ_LSGP01000026.1"/>
</dbReference>
<keyword evidence="4" id="KW-0238">DNA-binding</keyword>
<dbReference type="PROSITE" id="PS50045">
    <property type="entry name" value="SIGMA54_INTERACT_4"/>
    <property type="match status" value="1"/>
</dbReference>
<evidence type="ECO:0000256" key="1">
    <source>
        <dbReference type="ARBA" id="ARBA00022741"/>
    </source>
</evidence>
<dbReference type="InterPro" id="IPR058031">
    <property type="entry name" value="AAA_lid_NorR"/>
</dbReference>
<keyword evidence="1" id="KW-0547">Nucleotide-binding</keyword>
<dbReference type="InterPro" id="IPR003593">
    <property type="entry name" value="AAA+_ATPase"/>
</dbReference>
<keyword evidence="3" id="KW-0805">Transcription regulation</keyword>
<dbReference type="Pfam" id="PF25601">
    <property type="entry name" value="AAA_lid_14"/>
    <property type="match status" value="1"/>
</dbReference>
<dbReference type="InterPro" id="IPR009057">
    <property type="entry name" value="Homeodomain-like_sf"/>
</dbReference>
<dbReference type="InterPro" id="IPR002197">
    <property type="entry name" value="HTH_Fis"/>
</dbReference>
<keyword evidence="5" id="KW-0804">Transcription</keyword>